<evidence type="ECO:0000313" key="6">
    <source>
        <dbReference type="EMBL" id="TDR89604.1"/>
    </source>
</evidence>
<dbReference type="Gene3D" id="1.20.1550.10">
    <property type="entry name" value="DsbB-like"/>
    <property type="match status" value="1"/>
</dbReference>
<keyword evidence="7" id="KW-1185">Reference proteome</keyword>
<dbReference type="OrthoDB" id="9808637at2"/>
<gene>
    <name evidence="6" type="ORF">EV668_2436</name>
</gene>
<reference evidence="6 7" key="1">
    <citation type="submission" date="2019-03" db="EMBL/GenBank/DDBJ databases">
        <title>Genomic Encyclopedia of Type Strains, Phase IV (KMG-IV): sequencing the most valuable type-strain genomes for metagenomic binning, comparative biology and taxonomic classification.</title>
        <authorList>
            <person name="Goeker M."/>
        </authorList>
    </citation>
    <scope>NUCLEOTIDE SEQUENCE [LARGE SCALE GENOMIC DNA]</scope>
    <source>
        <strain evidence="6 7">DSM 25903</strain>
    </source>
</reference>
<organism evidence="6 7">
    <name type="scientific">Enterovirga rhinocerotis</name>
    <dbReference type="NCBI Taxonomy" id="1339210"/>
    <lineage>
        <taxon>Bacteria</taxon>
        <taxon>Pseudomonadati</taxon>
        <taxon>Pseudomonadota</taxon>
        <taxon>Alphaproteobacteria</taxon>
        <taxon>Hyphomicrobiales</taxon>
        <taxon>Methylobacteriaceae</taxon>
        <taxon>Enterovirga</taxon>
    </lineage>
</organism>
<accession>A0A4R7BUW2</accession>
<keyword evidence="2 5" id="KW-0812">Transmembrane</keyword>
<dbReference type="Proteomes" id="UP000295122">
    <property type="component" value="Unassembled WGS sequence"/>
</dbReference>
<proteinExistence type="predicted"/>
<evidence type="ECO:0000313" key="7">
    <source>
        <dbReference type="Proteomes" id="UP000295122"/>
    </source>
</evidence>
<dbReference type="AlphaFoldDB" id="A0A4R7BUW2"/>
<dbReference type="InterPro" id="IPR003752">
    <property type="entry name" value="DiS_bond_form_DsbB/BdbC"/>
</dbReference>
<evidence type="ECO:0000256" key="4">
    <source>
        <dbReference type="ARBA" id="ARBA00023136"/>
    </source>
</evidence>
<feature type="transmembrane region" description="Helical" evidence="5">
    <location>
        <begin position="42"/>
        <end position="59"/>
    </location>
</feature>
<dbReference type="GO" id="GO:0015035">
    <property type="term" value="F:protein-disulfide reductase activity"/>
    <property type="evidence" value="ECO:0007669"/>
    <property type="project" value="InterPro"/>
</dbReference>
<comment type="caution">
    <text evidence="6">The sequence shown here is derived from an EMBL/GenBank/DDBJ whole genome shotgun (WGS) entry which is preliminary data.</text>
</comment>
<dbReference type="RefSeq" id="WP_133770346.1">
    <property type="nucleotide sequence ID" value="NZ_SNZR01000013.1"/>
</dbReference>
<dbReference type="Pfam" id="PF02600">
    <property type="entry name" value="DsbB"/>
    <property type="match status" value="1"/>
</dbReference>
<feature type="transmembrane region" description="Helical" evidence="5">
    <location>
        <begin position="135"/>
        <end position="157"/>
    </location>
</feature>
<dbReference type="InterPro" id="IPR023380">
    <property type="entry name" value="DsbB-like_sf"/>
</dbReference>
<comment type="subcellular location">
    <subcellularLocation>
        <location evidence="1">Membrane</location>
        <topology evidence="1">Multi-pass membrane protein</topology>
    </subcellularLocation>
</comment>
<evidence type="ECO:0000256" key="5">
    <source>
        <dbReference type="SAM" id="Phobius"/>
    </source>
</evidence>
<dbReference type="PIRSF" id="PIRSF033913">
    <property type="entry name" value="S-S_format_DsbB"/>
    <property type="match status" value="1"/>
</dbReference>
<keyword evidence="3 5" id="KW-1133">Transmembrane helix</keyword>
<keyword evidence="4 5" id="KW-0472">Membrane</keyword>
<evidence type="ECO:0000256" key="1">
    <source>
        <dbReference type="ARBA" id="ARBA00004141"/>
    </source>
</evidence>
<sequence>MAISTRAVALAIAIAAAATVGGALLSEHVGGLVPCQLCLWQRWPYYAGIPLAVLTAVAPDPRLRRAGLGLLALVFLASAGLGAYHAGAEWSFWPGPSSCGGGTAVSGTVDDLLKGLETTRVVSCSEAAWRLWGGLSLAGLNAVASLVLAAGAGWGAAKAR</sequence>
<evidence type="ECO:0000256" key="2">
    <source>
        <dbReference type="ARBA" id="ARBA00022692"/>
    </source>
</evidence>
<protein>
    <submittedName>
        <fullName evidence="6">Disulfide bond formation protein DsbB</fullName>
    </submittedName>
</protein>
<dbReference type="GO" id="GO:0006457">
    <property type="term" value="P:protein folding"/>
    <property type="evidence" value="ECO:0007669"/>
    <property type="project" value="InterPro"/>
</dbReference>
<dbReference type="GO" id="GO:0016020">
    <property type="term" value="C:membrane"/>
    <property type="evidence" value="ECO:0007669"/>
    <property type="project" value="UniProtKB-SubCell"/>
</dbReference>
<name>A0A4R7BUW2_9HYPH</name>
<dbReference type="SUPFAM" id="SSF158442">
    <property type="entry name" value="DsbB-like"/>
    <property type="match status" value="1"/>
</dbReference>
<dbReference type="EMBL" id="SNZR01000013">
    <property type="protein sequence ID" value="TDR89604.1"/>
    <property type="molecule type" value="Genomic_DNA"/>
</dbReference>
<evidence type="ECO:0000256" key="3">
    <source>
        <dbReference type="ARBA" id="ARBA00022989"/>
    </source>
</evidence>
<dbReference type="InterPro" id="IPR024199">
    <property type="entry name" value="Uncharacterised_DsbB"/>
</dbReference>
<feature type="transmembrane region" description="Helical" evidence="5">
    <location>
        <begin position="66"/>
        <end position="86"/>
    </location>
</feature>